<dbReference type="OrthoDB" id="407509at2759"/>
<reference evidence="1 2" key="1">
    <citation type="journal article" date="2019" name="Commun. Biol.">
        <title>The bagworm genome reveals a unique fibroin gene that provides high tensile strength.</title>
        <authorList>
            <person name="Kono N."/>
            <person name="Nakamura H."/>
            <person name="Ohtoshi R."/>
            <person name="Tomita M."/>
            <person name="Numata K."/>
            <person name="Arakawa K."/>
        </authorList>
    </citation>
    <scope>NUCLEOTIDE SEQUENCE [LARGE SCALE GENOMIC DNA]</scope>
</reference>
<gene>
    <name evidence="1" type="ORF">EVAR_90223_1</name>
</gene>
<name>A0A4C1WV51_EUMVA</name>
<sequence>MPEWKGRVPLTRSHCERITETKIKDVTYTVKKLQWNWVSLVIRSEKKKWTKEVAVWCPRDGKRRKGRQKLRREDDIQKVAEITWQRNAENGITWKTLREAYAKGQADNVTDVEE</sequence>
<accession>A0A4C1WV51</accession>
<comment type="caution">
    <text evidence="1">The sequence shown here is derived from an EMBL/GenBank/DDBJ whole genome shotgun (WGS) entry which is preliminary data.</text>
</comment>
<protein>
    <submittedName>
        <fullName evidence="1">Uncharacterized protein</fullName>
    </submittedName>
</protein>
<keyword evidence="2" id="KW-1185">Reference proteome</keyword>
<organism evidence="1 2">
    <name type="scientific">Eumeta variegata</name>
    <name type="common">Bagworm moth</name>
    <name type="synonym">Eumeta japonica</name>
    <dbReference type="NCBI Taxonomy" id="151549"/>
    <lineage>
        <taxon>Eukaryota</taxon>
        <taxon>Metazoa</taxon>
        <taxon>Ecdysozoa</taxon>
        <taxon>Arthropoda</taxon>
        <taxon>Hexapoda</taxon>
        <taxon>Insecta</taxon>
        <taxon>Pterygota</taxon>
        <taxon>Neoptera</taxon>
        <taxon>Endopterygota</taxon>
        <taxon>Lepidoptera</taxon>
        <taxon>Glossata</taxon>
        <taxon>Ditrysia</taxon>
        <taxon>Tineoidea</taxon>
        <taxon>Psychidae</taxon>
        <taxon>Oiketicinae</taxon>
        <taxon>Eumeta</taxon>
    </lineage>
</organism>
<proteinExistence type="predicted"/>
<evidence type="ECO:0000313" key="2">
    <source>
        <dbReference type="Proteomes" id="UP000299102"/>
    </source>
</evidence>
<dbReference type="Proteomes" id="UP000299102">
    <property type="component" value="Unassembled WGS sequence"/>
</dbReference>
<dbReference type="AlphaFoldDB" id="A0A4C1WV51"/>
<evidence type="ECO:0000313" key="1">
    <source>
        <dbReference type="EMBL" id="GBP55201.1"/>
    </source>
</evidence>
<dbReference type="EMBL" id="BGZK01000662">
    <property type="protein sequence ID" value="GBP55201.1"/>
    <property type="molecule type" value="Genomic_DNA"/>
</dbReference>